<dbReference type="InterPro" id="IPR050445">
    <property type="entry name" value="Bact_polysacc_biosynth/exp"/>
</dbReference>
<evidence type="ECO:0000313" key="3">
    <source>
        <dbReference type="EMBL" id="QNQ08581.1"/>
    </source>
</evidence>
<dbReference type="RefSeq" id="WP_187760909.1">
    <property type="nucleotide sequence ID" value="NZ_CP061038.1"/>
</dbReference>
<dbReference type="GO" id="GO:0004713">
    <property type="term" value="F:protein tyrosine kinase activity"/>
    <property type="evidence" value="ECO:0007669"/>
    <property type="project" value="TreeGrafter"/>
</dbReference>
<feature type="region of interest" description="Disordered" evidence="1">
    <location>
        <begin position="411"/>
        <end position="431"/>
    </location>
</feature>
<dbReference type="EMBL" id="CP061038">
    <property type="protein sequence ID" value="QNQ08581.1"/>
    <property type="molecule type" value="Genomic_DNA"/>
</dbReference>
<protein>
    <recommendedName>
        <fullName evidence="5">Lipopolysaccharide biosynthesis protein</fullName>
    </recommendedName>
</protein>
<evidence type="ECO:0000256" key="2">
    <source>
        <dbReference type="SAM" id="Phobius"/>
    </source>
</evidence>
<keyword evidence="4" id="KW-1185">Reference proteome</keyword>
<keyword evidence="2" id="KW-0812">Transmembrane</keyword>
<dbReference type="Proteomes" id="UP000516148">
    <property type="component" value="Chromosome"/>
</dbReference>
<evidence type="ECO:0000313" key="4">
    <source>
        <dbReference type="Proteomes" id="UP000516148"/>
    </source>
</evidence>
<dbReference type="GO" id="GO:0005886">
    <property type="term" value="C:plasma membrane"/>
    <property type="evidence" value="ECO:0007669"/>
    <property type="project" value="TreeGrafter"/>
</dbReference>
<dbReference type="PANTHER" id="PTHR32309:SF13">
    <property type="entry name" value="FERRIC ENTEROBACTIN TRANSPORT PROTEIN FEPE"/>
    <property type="match status" value="1"/>
</dbReference>
<dbReference type="KEGG" id="spap:H3Z74_17780"/>
<dbReference type="PANTHER" id="PTHR32309">
    <property type="entry name" value="TYROSINE-PROTEIN KINASE"/>
    <property type="match status" value="1"/>
</dbReference>
<dbReference type="AlphaFoldDB" id="A0A7H0LFX8"/>
<keyword evidence="2" id="KW-0472">Membrane</keyword>
<reference evidence="3 4" key="1">
    <citation type="submission" date="2020-09" db="EMBL/GenBank/DDBJ databases">
        <title>Sphingomonas sp., a new species isolated from pork steak.</title>
        <authorList>
            <person name="Heidler von Heilborn D."/>
        </authorList>
    </citation>
    <scope>NUCLEOTIDE SEQUENCE [LARGE SCALE GENOMIC DNA]</scope>
    <source>
        <strain evidence="4">S8-3T</strain>
    </source>
</reference>
<accession>A0A7H0LFX8</accession>
<feature type="transmembrane region" description="Helical" evidence="2">
    <location>
        <begin position="18"/>
        <end position="39"/>
    </location>
</feature>
<name>A0A7H0LFX8_9SPHN</name>
<evidence type="ECO:0008006" key="5">
    <source>
        <dbReference type="Google" id="ProtNLM"/>
    </source>
</evidence>
<feature type="compositionally biased region" description="Acidic residues" evidence="1">
    <location>
        <begin position="416"/>
        <end position="428"/>
    </location>
</feature>
<evidence type="ECO:0000256" key="1">
    <source>
        <dbReference type="SAM" id="MobiDB-lite"/>
    </source>
</evidence>
<proteinExistence type="predicted"/>
<keyword evidence="2" id="KW-1133">Transmembrane helix</keyword>
<organism evidence="3 4">
    <name type="scientific">Sphingomonas alpina</name>
    <dbReference type="NCBI Taxonomy" id="653931"/>
    <lineage>
        <taxon>Bacteria</taxon>
        <taxon>Pseudomonadati</taxon>
        <taxon>Pseudomonadota</taxon>
        <taxon>Alphaproteobacteria</taxon>
        <taxon>Sphingomonadales</taxon>
        <taxon>Sphingomonadaceae</taxon>
        <taxon>Sphingomonas</taxon>
    </lineage>
</organism>
<gene>
    <name evidence="3" type="ORF">H3Z74_17780</name>
</gene>
<sequence>MTPLGLQYLRIVLSRWRLVFGLVIGCTLGAWLFSALVLANKPQFESASRLNIVPTSEELGYANRFVRGSTFDGGSVLLQTYAEFAHTRPIVEPIVDRYIEQQARTAGITREAWIAKWSVPNPWSPGAIYSALNYGLAPPASLKDQLIDAVIKYTAIETVEGTYLIRITVTWDDPQSAAWFSNALADAIIARAERMSRASGTQIAGSLTTKLDAKKIELATVIAQSRALKKSLGIVDIDRQKQSLLEARLGEQAQLTNDLATLKANQGQVAGLKRQSSGKLTSAQQVLEQTLAVEGPRGAGLQDGIAIRQRRIGDIDNQLARLGLSDDRVKTLDDRATALQAEVASLTERASFSEVENVANAPRIQLIERAVPPLVRSSPKMLLNTALGFLAGCALAGCALLLLGPGPVRPLRRSEDEDGEEDAVDDTPNDLAAPADLKAEAAPEVESDRPVHAYPSAAPAQNWTIRPGSAFAYDVAAAPVATVAPEPVDWTAEDPVARVADAVDAPPVVAERKIGDDHLFPQILPRPADAQGYDADEQAWLAPHIATWLADPLVADGRPILVASDAHDGDARSLYRLIYQHLRDQDITVRTFDATGAAAIPAQGEPGTKPLIYGGGLSESGSREMLTRAGGVDIVMAAGVDPGESAIARARACSRDVDGLVSRRAYVVAIGG</sequence>